<dbReference type="SUPFAM" id="SSF51735">
    <property type="entry name" value="NAD(P)-binding Rossmann-fold domains"/>
    <property type="match status" value="1"/>
</dbReference>
<dbReference type="InterPro" id="IPR036291">
    <property type="entry name" value="NAD(P)-bd_dom_sf"/>
</dbReference>
<evidence type="ECO:0000313" key="3">
    <source>
        <dbReference type="Proteomes" id="UP000295550"/>
    </source>
</evidence>
<evidence type="ECO:0000313" key="2">
    <source>
        <dbReference type="EMBL" id="TDB45600.1"/>
    </source>
</evidence>
<sequence length="368" mass="40099">MSVGGKQMSYPTIAIVGAQGSIGQALAAALHHHGMCVLRLGSRHSQNELSFSEPPFLWRLVDGSNIESINAFIHGCDLVVNCSGPFHNVGLNVVKAAIEQRIDVIDVNAGYPELIKLRQQFSEVIERHHRHVVVGCGLMPGLTEALPLWASTQVQGMQHLRFVLVGHDKFTHAAASDVIVAAKQRLRSQFSLNMTHHALPTNFASILPEVTEFIAYQDDELDFIKKVTGVRTIEAWIGYLGKRTQSALKRALAMNEVAQAATVVVNASIVDLAERPPFQHFLCELLGEHKQTLASLQMRGQSASELCAAAIATVIEGMLTQKITPGVYLGSQVLSESWAIQSLHSHQSVSFLHLVKGALYTAPEEGVI</sequence>
<dbReference type="Proteomes" id="UP000295550">
    <property type="component" value="Unassembled WGS sequence"/>
</dbReference>
<comment type="caution">
    <text evidence="2">The sequence shown here is derived from an EMBL/GenBank/DDBJ whole genome shotgun (WGS) entry which is preliminary data.</text>
</comment>
<dbReference type="EMBL" id="PUJX01000028">
    <property type="protein sequence ID" value="TDB45600.1"/>
    <property type="molecule type" value="Genomic_DNA"/>
</dbReference>
<dbReference type="Gene3D" id="3.40.50.720">
    <property type="entry name" value="NAD(P)-binding Rossmann-like Domain"/>
    <property type="match status" value="1"/>
</dbReference>
<proteinExistence type="predicted"/>
<dbReference type="PANTHER" id="PTHR43781:SF1">
    <property type="entry name" value="SACCHAROPINE DEHYDROGENASE"/>
    <property type="match status" value="1"/>
</dbReference>
<feature type="domain" description="Saccharopine dehydrogenase NADP binding" evidence="1">
    <location>
        <begin position="13"/>
        <end position="122"/>
    </location>
</feature>
<dbReference type="PANTHER" id="PTHR43781">
    <property type="entry name" value="SACCHAROPINE DEHYDROGENASE"/>
    <property type="match status" value="1"/>
</dbReference>
<accession>A0A4R4IX75</accession>
<name>A0A4R4IX75_PHOLU</name>
<organism evidence="2 3">
    <name type="scientific">Photorhabdus luminescens subsp. mexicana</name>
    <dbReference type="NCBI Taxonomy" id="2100167"/>
    <lineage>
        <taxon>Bacteria</taxon>
        <taxon>Pseudomonadati</taxon>
        <taxon>Pseudomonadota</taxon>
        <taxon>Gammaproteobacteria</taxon>
        <taxon>Enterobacterales</taxon>
        <taxon>Morganellaceae</taxon>
        <taxon>Photorhabdus</taxon>
    </lineage>
</organism>
<evidence type="ECO:0000259" key="1">
    <source>
        <dbReference type="Pfam" id="PF03435"/>
    </source>
</evidence>
<dbReference type="Pfam" id="PF03435">
    <property type="entry name" value="Sacchrp_dh_NADP"/>
    <property type="match status" value="1"/>
</dbReference>
<reference evidence="2 3" key="1">
    <citation type="journal article" date="2019" name="Int. J. Syst. Evol. Microbiol.">
        <title>Photorhabdus khanii subsp. guanajuatensis subsp. nov., isolated from Heterorhabditis atacamensis, and Photorhabdus luminescens subsp. mexicana subsp. nov., isolated from Heterorhabditis mexicana entomopathogenic nematodes.</title>
        <authorList>
            <person name="Machado R.A.R."/>
            <person name="Bruno P."/>
            <person name="Arce C.C.M."/>
            <person name="Liechti N."/>
            <person name="Kohler A."/>
            <person name="Bernal J."/>
            <person name="Bruggmann R."/>
            <person name="Turlings T.C.J."/>
        </authorList>
    </citation>
    <scope>NUCLEOTIDE SEQUENCE [LARGE SCALE GENOMIC DNA]</scope>
    <source>
        <strain evidence="2 3">MEX47-22</strain>
    </source>
</reference>
<dbReference type="InterPro" id="IPR005097">
    <property type="entry name" value="Sacchrp_dh_NADP-bd"/>
</dbReference>
<gene>
    <name evidence="2" type="ORF">C5468_20425</name>
</gene>
<dbReference type="AlphaFoldDB" id="A0A4R4IX75"/>
<protein>
    <recommendedName>
        <fullName evidence="1">Saccharopine dehydrogenase NADP binding domain-containing protein</fullName>
    </recommendedName>
</protein>